<dbReference type="Gene3D" id="3.30.2350.10">
    <property type="entry name" value="Pseudouridine synthase"/>
    <property type="match status" value="1"/>
</dbReference>
<dbReference type="InterPro" id="IPR006224">
    <property type="entry name" value="PsdUridine_synth_RluA-like_CS"/>
</dbReference>
<name>A0A9D1L660_9ACTN</name>
<dbReference type="Proteomes" id="UP000824078">
    <property type="component" value="Unassembled WGS sequence"/>
</dbReference>
<dbReference type="PANTHER" id="PTHR21600">
    <property type="entry name" value="MITOCHONDRIAL RNA PSEUDOURIDINE SYNTHASE"/>
    <property type="match status" value="1"/>
</dbReference>
<comment type="catalytic activity">
    <reaction evidence="1">
        <text>a uridine in RNA = a pseudouridine in RNA</text>
        <dbReference type="Rhea" id="RHEA:48348"/>
        <dbReference type="Rhea" id="RHEA-COMP:12068"/>
        <dbReference type="Rhea" id="RHEA-COMP:12069"/>
        <dbReference type="ChEBI" id="CHEBI:65314"/>
        <dbReference type="ChEBI" id="CHEBI:65315"/>
    </reaction>
</comment>
<dbReference type="InterPro" id="IPR050188">
    <property type="entry name" value="RluA_PseudoU_synthase"/>
</dbReference>
<evidence type="ECO:0000256" key="1">
    <source>
        <dbReference type="ARBA" id="ARBA00000073"/>
    </source>
</evidence>
<dbReference type="EMBL" id="DVMQ01000018">
    <property type="protein sequence ID" value="HIU24757.1"/>
    <property type="molecule type" value="Genomic_DNA"/>
</dbReference>
<dbReference type="InterPro" id="IPR020103">
    <property type="entry name" value="PsdUridine_synth_cat_dom_sf"/>
</dbReference>
<dbReference type="PROSITE" id="PS01129">
    <property type="entry name" value="PSI_RLU"/>
    <property type="match status" value="1"/>
</dbReference>
<feature type="domain" description="Pseudouridine synthase RsuA/RluA-like" evidence="5">
    <location>
        <begin position="98"/>
        <end position="249"/>
    </location>
</feature>
<evidence type="ECO:0000256" key="3">
    <source>
        <dbReference type="ARBA" id="ARBA00031870"/>
    </source>
</evidence>
<gene>
    <name evidence="6" type="ORF">IAD17_07525</name>
</gene>
<dbReference type="Pfam" id="PF00849">
    <property type="entry name" value="PseudoU_synth_2"/>
    <property type="match status" value="1"/>
</dbReference>
<dbReference type="GO" id="GO:0003723">
    <property type="term" value="F:RNA binding"/>
    <property type="evidence" value="ECO:0007669"/>
    <property type="project" value="InterPro"/>
</dbReference>
<proteinExistence type="inferred from homology"/>
<dbReference type="CDD" id="cd02869">
    <property type="entry name" value="PseudoU_synth_RluA_like"/>
    <property type="match status" value="1"/>
</dbReference>
<dbReference type="PANTHER" id="PTHR21600:SF87">
    <property type="entry name" value="RNA PSEUDOURIDYLATE SYNTHASE DOMAIN-CONTAINING PROTEIN 1"/>
    <property type="match status" value="1"/>
</dbReference>
<comment type="caution">
    <text evidence="6">The sequence shown here is derived from an EMBL/GenBank/DDBJ whole genome shotgun (WGS) entry which is preliminary data.</text>
</comment>
<dbReference type="AlphaFoldDB" id="A0A9D1L660"/>
<accession>A0A9D1L660</accession>
<dbReference type="InterPro" id="IPR006145">
    <property type="entry name" value="PsdUridine_synth_RsuA/RluA"/>
</dbReference>
<evidence type="ECO:0000313" key="6">
    <source>
        <dbReference type="EMBL" id="HIU24757.1"/>
    </source>
</evidence>
<comment type="similarity">
    <text evidence="2">Belongs to the pseudouridine synthase RluA family.</text>
</comment>
<dbReference type="GO" id="GO:0000455">
    <property type="term" value="P:enzyme-directed rRNA pseudouridine synthesis"/>
    <property type="evidence" value="ECO:0007669"/>
    <property type="project" value="TreeGrafter"/>
</dbReference>
<evidence type="ECO:0000259" key="5">
    <source>
        <dbReference type="Pfam" id="PF00849"/>
    </source>
</evidence>
<reference evidence="6" key="2">
    <citation type="journal article" date="2021" name="PeerJ">
        <title>Extensive microbial diversity within the chicken gut microbiome revealed by metagenomics and culture.</title>
        <authorList>
            <person name="Gilroy R."/>
            <person name="Ravi A."/>
            <person name="Getino M."/>
            <person name="Pursley I."/>
            <person name="Horton D.L."/>
            <person name="Alikhan N.F."/>
            <person name="Baker D."/>
            <person name="Gharbi K."/>
            <person name="Hall N."/>
            <person name="Watson M."/>
            <person name="Adriaenssens E.M."/>
            <person name="Foster-Nyarko E."/>
            <person name="Jarju S."/>
            <person name="Secka A."/>
            <person name="Antonio M."/>
            <person name="Oren A."/>
            <person name="Chaudhuri R.R."/>
            <person name="La Ragione R."/>
            <person name="Hildebrand F."/>
            <person name="Pallen M.J."/>
        </authorList>
    </citation>
    <scope>NUCLEOTIDE SEQUENCE</scope>
    <source>
        <strain evidence="6">ChiHjej12B11-29160</strain>
    </source>
</reference>
<protein>
    <recommendedName>
        <fullName evidence="3">RNA pseudouridylate synthase</fullName>
    </recommendedName>
    <alternativeName>
        <fullName evidence="4">RNA-uridine isomerase</fullName>
    </alternativeName>
</protein>
<evidence type="ECO:0000256" key="2">
    <source>
        <dbReference type="ARBA" id="ARBA00010876"/>
    </source>
</evidence>
<reference evidence="6" key="1">
    <citation type="submission" date="2020-10" db="EMBL/GenBank/DDBJ databases">
        <authorList>
            <person name="Gilroy R."/>
        </authorList>
    </citation>
    <scope>NUCLEOTIDE SEQUENCE</scope>
    <source>
        <strain evidence="6">ChiHjej12B11-29160</strain>
    </source>
</reference>
<evidence type="ECO:0000313" key="7">
    <source>
        <dbReference type="Proteomes" id="UP000824078"/>
    </source>
</evidence>
<dbReference type="GO" id="GO:0140098">
    <property type="term" value="F:catalytic activity, acting on RNA"/>
    <property type="evidence" value="ECO:0007669"/>
    <property type="project" value="UniProtKB-ARBA"/>
</dbReference>
<dbReference type="SUPFAM" id="SSF55120">
    <property type="entry name" value="Pseudouridine synthase"/>
    <property type="match status" value="1"/>
</dbReference>
<organism evidence="6 7">
    <name type="scientific">Candidatus Coprovicinus avistercoris</name>
    <dbReference type="NCBI Taxonomy" id="2840754"/>
    <lineage>
        <taxon>Bacteria</taxon>
        <taxon>Bacillati</taxon>
        <taxon>Actinomycetota</taxon>
        <taxon>Coriobacteriia</taxon>
        <taxon>Coriobacteriales</taxon>
        <taxon>Coriobacteriaceae</taxon>
        <taxon>Coriobacteriaceae incertae sedis</taxon>
        <taxon>Candidatus Coprovicinus</taxon>
    </lineage>
</organism>
<evidence type="ECO:0000256" key="4">
    <source>
        <dbReference type="ARBA" id="ARBA00033164"/>
    </source>
</evidence>
<dbReference type="GO" id="GO:0009982">
    <property type="term" value="F:pseudouridine synthase activity"/>
    <property type="evidence" value="ECO:0007669"/>
    <property type="project" value="InterPro"/>
</dbReference>
<sequence length="338" mass="37531">MSYTASHKNIALAQDNCVKIPVHDTVSARTFLLDLGIKPREVHAIFEEQRLTCSGEVLKRNDMISPGIVLDLRLACSQIDLPDTAVPACRVVYEDGIVLACDKQAGVLVHSDGNDAPTLTDAVQAHLASQGIYRRAQAVQRIDVPTTGLVLFSTAREFQPALDEQMASRSMHKRYLAIVKGTPSWKTRHITAGIGRDRHHAQRMRVCAPGQGKYASTYVRVLAHHDGLTLVEAEIETGRRHQIRVHLASVGYPLLGDTLYGDGFGDVSGKNEKTASSRIRKGQKQKKAHGSVCAGDESLMLHAWREEFVHPLTHVPLTIRTAWPERFEHLGFYEDYFV</sequence>